<evidence type="ECO:0000259" key="1">
    <source>
        <dbReference type="PROSITE" id="PS51186"/>
    </source>
</evidence>
<keyword evidence="2" id="KW-0808">Transferase</keyword>
<sequence>MLPGPAVVEAGPVRLRPWRDDDVDDVWAAQQDPAVRLWAGGVASREETVALLARLTGQPNRVSWAVADAGSGAFLGSLTLHSVDVVTNHAQAGYWTAPAARGRGVAARALDAAVRWAFATLPVDRVAVFHAAENAASARVAAKAGFTLEGRLRRSYRYGDGAEHDELVWARLAGDEAPHLG</sequence>
<dbReference type="InterPro" id="IPR016181">
    <property type="entry name" value="Acyl_CoA_acyltransferase"/>
</dbReference>
<dbReference type="AlphaFoldDB" id="A0A1G6UED5"/>
<reference evidence="3" key="1">
    <citation type="submission" date="2016-10" db="EMBL/GenBank/DDBJ databases">
        <authorList>
            <person name="Varghese N."/>
            <person name="Submissions S."/>
        </authorList>
    </citation>
    <scope>NUCLEOTIDE SEQUENCE [LARGE SCALE GENOMIC DNA]</scope>
    <source>
        <strain evidence="3">DSM 45421</strain>
    </source>
</reference>
<protein>
    <submittedName>
        <fullName evidence="2">Protein N-acetyltransferase, RimJ/RimL family</fullName>
    </submittedName>
</protein>
<proteinExistence type="predicted"/>
<dbReference type="PANTHER" id="PTHR43441:SF10">
    <property type="entry name" value="ACETYLTRANSFERASE"/>
    <property type="match status" value="1"/>
</dbReference>
<name>A0A1G6UED5_9ACTN</name>
<dbReference type="STRING" id="1190417.SAMN05660690_4189"/>
<dbReference type="GO" id="GO:1990189">
    <property type="term" value="F:protein N-terminal-serine acetyltransferase activity"/>
    <property type="evidence" value="ECO:0007669"/>
    <property type="project" value="TreeGrafter"/>
</dbReference>
<accession>A0A1G6UED5</accession>
<dbReference type="SUPFAM" id="SSF55729">
    <property type="entry name" value="Acyl-CoA N-acyltransferases (Nat)"/>
    <property type="match status" value="1"/>
</dbReference>
<keyword evidence="3" id="KW-1185">Reference proteome</keyword>
<dbReference type="InterPro" id="IPR000182">
    <property type="entry name" value="GNAT_dom"/>
</dbReference>
<dbReference type="PANTHER" id="PTHR43441">
    <property type="entry name" value="RIBOSOMAL-PROTEIN-SERINE ACETYLTRANSFERASE"/>
    <property type="match status" value="1"/>
</dbReference>
<dbReference type="Pfam" id="PF13302">
    <property type="entry name" value="Acetyltransf_3"/>
    <property type="match status" value="1"/>
</dbReference>
<dbReference type="EMBL" id="FMZF01000007">
    <property type="protein sequence ID" value="SDD39673.1"/>
    <property type="molecule type" value="Genomic_DNA"/>
</dbReference>
<feature type="domain" description="N-acetyltransferase" evidence="1">
    <location>
        <begin position="13"/>
        <end position="174"/>
    </location>
</feature>
<gene>
    <name evidence="2" type="ORF">SAMN05660690_4189</name>
</gene>
<dbReference type="RefSeq" id="WP_245692557.1">
    <property type="nucleotide sequence ID" value="NZ_FMZF01000007.1"/>
</dbReference>
<evidence type="ECO:0000313" key="2">
    <source>
        <dbReference type="EMBL" id="SDD39673.1"/>
    </source>
</evidence>
<dbReference type="PROSITE" id="PS51186">
    <property type="entry name" value="GNAT"/>
    <property type="match status" value="1"/>
</dbReference>
<organism evidence="2 3">
    <name type="scientific">Geodermatophilus telluris</name>
    <dbReference type="NCBI Taxonomy" id="1190417"/>
    <lineage>
        <taxon>Bacteria</taxon>
        <taxon>Bacillati</taxon>
        <taxon>Actinomycetota</taxon>
        <taxon>Actinomycetes</taxon>
        <taxon>Geodermatophilales</taxon>
        <taxon>Geodermatophilaceae</taxon>
        <taxon>Geodermatophilus</taxon>
    </lineage>
</organism>
<dbReference type="GO" id="GO:0008999">
    <property type="term" value="F:protein-N-terminal-alanine acetyltransferase activity"/>
    <property type="evidence" value="ECO:0007669"/>
    <property type="project" value="TreeGrafter"/>
</dbReference>
<dbReference type="Gene3D" id="3.40.630.30">
    <property type="match status" value="1"/>
</dbReference>
<dbReference type="Proteomes" id="UP000199416">
    <property type="component" value="Unassembled WGS sequence"/>
</dbReference>
<dbReference type="GO" id="GO:0005737">
    <property type="term" value="C:cytoplasm"/>
    <property type="evidence" value="ECO:0007669"/>
    <property type="project" value="TreeGrafter"/>
</dbReference>
<dbReference type="InterPro" id="IPR051908">
    <property type="entry name" value="Ribosomal_N-acetyltransferase"/>
</dbReference>
<evidence type="ECO:0000313" key="3">
    <source>
        <dbReference type="Proteomes" id="UP000199416"/>
    </source>
</evidence>